<evidence type="ECO:0008006" key="3">
    <source>
        <dbReference type="Google" id="ProtNLM"/>
    </source>
</evidence>
<gene>
    <name evidence="1" type="ORF">SG0102_23510</name>
</gene>
<reference evidence="1 2" key="1">
    <citation type="submission" date="2018-11" db="EMBL/GenBank/DDBJ databases">
        <title>Novel Erysipelotrichaceae bacterium isolated from small intestine of a swine.</title>
        <authorList>
            <person name="Kim J.S."/>
            <person name="Choe H."/>
            <person name="Lee Y.R."/>
            <person name="Kim K.M."/>
            <person name="Park D.S."/>
        </authorList>
    </citation>
    <scope>NUCLEOTIDE SEQUENCE [LARGE SCALE GENOMIC DNA]</scope>
    <source>
        <strain evidence="1 2">SG0102</strain>
    </source>
</reference>
<organism evidence="1 2">
    <name type="scientific">Intestinibaculum porci</name>
    <dbReference type="NCBI Taxonomy" id="2487118"/>
    <lineage>
        <taxon>Bacteria</taxon>
        <taxon>Bacillati</taxon>
        <taxon>Bacillota</taxon>
        <taxon>Erysipelotrichia</taxon>
        <taxon>Erysipelotrichales</taxon>
        <taxon>Erysipelotrichaceae</taxon>
        <taxon>Intestinibaculum</taxon>
    </lineage>
</organism>
<keyword evidence="2" id="KW-1185">Reference proteome</keyword>
<dbReference type="RefSeq" id="WP_157983046.1">
    <property type="nucleotide sequence ID" value="NZ_AP019309.1"/>
</dbReference>
<accession>A0A3G9J890</accession>
<dbReference type="AlphaFoldDB" id="A0A3G9J890"/>
<sequence>MLDITLKKMFVENIEYKYLNREKEDQKSNFRLGYSFNQLDKCLYEFGLNVLCVSDKDDSNLNIQVGMKVLLESKFDEADELDSDELEYYLKNTGATILFPYIRNIIQTISGYDSSGVNIVLPVINVAEVIQSIDNQDK</sequence>
<dbReference type="InterPro" id="IPR035958">
    <property type="entry name" value="SecB-like_sf"/>
</dbReference>
<dbReference type="OrthoDB" id="1699164at2"/>
<evidence type="ECO:0000313" key="2">
    <source>
        <dbReference type="Proteomes" id="UP000268059"/>
    </source>
</evidence>
<protein>
    <recommendedName>
        <fullName evidence="3">Preprotein translocase subunit SecB</fullName>
    </recommendedName>
</protein>
<name>A0A3G9J890_9FIRM</name>
<dbReference type="EMBL" id="AP019309">
    <property type="protein sequence ID" value="BBH27417.1"/>
    <property type="molecule type" value="Genomic_DNA"/>
</dbReference>
<dbReference type="InParanoid" id="A0A3G9J890"/>
<dbReference type="Gene3D" id="3.10.420.10">
    <property type="entry name" value="SecB-like"/>
    <property type="match status" value="1"/>
</dbReference>
<dbReference type="Proteomes" id="UP000268059">
    <property type="component" value="Chromosome"/>
</dbReference>
<dbReference type="SUPFAM" id="SSF54611">
    <property type="entry name" value="SecB-like"/>
    <property type="match status" value="1"/>
</dbReference>
<dbReference type="KEGG" id="ebm:SG0102_23510"/>
<proteinExistence type="predicted"/>
<evidence type="ECO:0000313" key="1">
    <source>
        <dbReference type="EMBL" id="BBH27417.1"/>
    </source>
</evidence>